<feature type="domain" description="Glucose-methanol-choline oxidoreductase N-terminal" evidence="7">
    <location>
        <begin position="80"/>
        <end position="103"/>
    </location>
</feature>
<dbReference type="AlphaFoldDB" id="A0A1H8J309"/>
<feature type="binding site" evidence="5">
    <location>
        <position position="217"/>
    </location>
    <ligand>
        <name>FAD</name>
        <dbReference type="ChEBI" id="CHEBI:57692"/>
    </ligand>
</feature>
<sequence length="551" mass="60106">MDFDFIIIGAGSAGCVLANRLSSDARNSVLVLEAGPEDSGLSLRMPAAVLSNLKSTKHNWAFQGEPEPELNGRKVQHDRGKALGGSSSINGMVFIRGHAVDYEGWRQTGCDGWGYADVLPYFKRMETYGGGGDAFRGDDGPLHVHRAKPQDPLSLAFLKAGEDAGYPMTDDISGYRQEGFGVSDRTVFKGERWSTARAYLNPARKRGNLTVQTHAQVQRVVFDGSRAAGVAYRNRAGKTVVAHARREVILSAGAVGSPHILMLSGIGPAAHLHEMGIELRHHLSGVGQNLNDHPDFVLKFNCLKPVSFWPKTKPLAKVAAGLRWLLTRRGIVASNLFDAVACVRSGPGVEYPDLQIIISPIAVDDATWEPLKRHAFQIHIGLMRAHSRGEILLRSADPSAPPRILVNYLKDNRDRVLMRNGIRLVRELVEQPAFSDLKGDEFFPGAAAQSDAELDALLNTHTTTQWHLSCTARMGTRTDESAVVDAGGRVHGLTGLRVVDASIMPFVTNGNTNAPTIMLAEKLSDDILGRAPLARLEAEVWRNPNHETQQR</sequence>
<dbReference type="InterPro" id="IPR007867">
    <property type="entry name" value="GMC_OxRtase_C"/>
</dbReference>
<dbReference type="GO" id="GO:0016020">
    <property type="term" value="C:membrane"/>
    <property type="evidence" value="ECO:0007669"/>
    <property type="project" value="TreeGrafter"/>
</dbReference>
<dbReference type="PIRSF" id="PIRSF000137">
    <property type="entry name" value="Alcohol_oxidase"/>
    <property type="match status" value="1"/>
</dbReference>
<dbReference type="PROSITE" id="PS00623">
    <property type="entry name" value="GMC_OXRED_1"/>
    <property type="match status" value="1"/>
</dbReference>
<name>A0A1H8J309_9RHOB</name>
<evidence type="ECO:0000259" key="8">
    <source>
        <dbReference type="PROSITE" id="PS00624"/>
    </source>
</evidence>
<dbReference type="InterPro" id="IPR036188">
    <property type="entry name" value="FAD/NAD-bd_sf"/>
</dbReference>
<organism evidence="9 10">
    <name type="scientific">Roseovarius tolerans</name>
    <dbReference type="NCBI Taxonomy" id="74031"/>
    <lineage>
        <taxon>Bacteria</taxon>
        <taxon>Pseudomonadati</taxon>
        <taxon>Pseudomonadota</taxon>
        <taxon>Alphaproteobacteria</taxon>
        <taxon>Rhodobacterales</taxon>
        <taxon>Roseobacteraceae</taxon>
        <taxon>Roseovarius</taxon>
    </lineage>
</organism>
<feature type="domain" description="Glucose-methanol-choline oxidoreductase N-terminal" evidence="8">
    <location>
        <begin position="253"/>
        <end position="267"/>
    </location>
</feature>
<dbReference type="Gene3D" id="3.30.560.10">
    <property type="entry name" value="Glucose Oxidase, domain 3"/>
    <property type="match status" value="1"/>
</dbReference>
<evidence type="ECO:0000256" key="6">
    <source>
        <dbReference type="RuleBase" id="RU003968"/>
    </source>
</evidence>
<reference evidence="9 10" key="1">
    <citation type="submission" date="2016-10" db="EMBL/GenBank/DDBJ databases">
        <authorList>
            <person name="de Groot N.N."/>
        </authorList>
    </citation>
    <scope>NUCLEOTIDE SEQUENCE [LARGE SCALE GENOMIC DNA]</scope>
    <source>
        <strain evidence="9 10">DSM 11457</strain>
    </source>
</reference>
<dbReference type="InterPro" id="IPR012132">
    <property type="entry name" value="GMC_OxRdtase"/>
</dbReference>
<dbReference type="SUPFAM" id="SSF51905">
    <property type="entry name" value="FAD/NAD(P)-binding domain"/>
    <property type="match status" value="1"/>
</dbReference>
<keyword evidence="4 5" id="KW-0274">FAD</keyword>
<dbReference type="Pfam" id="PF00732">
    <property type="entry name" value="GMC_oxred_N"/>
    <property type="match status" value="1"/>
</dbReference>
<evidence type="ECO:0000259" key="7">
    <source>
        <dbReference type="PROSITE" id="PS00623"/>
    </source>
</evidence>
<dbReference type="InterPro" id="IPR000172">
    <property type="entry name" value="GMC_OxRdtase_N"/>
</dbReference>
<dbReference type="SUPFAM" id="SSF54373">
    <property type="entry name" value="FAD-linked reductases, C-terminal domain"/>
    <property type="match status" value="1"/>
</dbReference>
<feature type="binding site" evidence="5">
    <location>
        <begin position="90"/>
        <end position="93"/>
    </location>
    <ligand>
        <name>FAD</name>
        <dbReference type="ChEBI" id="CHEBI:57692"/>
    </ligand>
</feature>
<evidence type="ECO:0000313" key="9">
    <source>
        <dbReference type="EMBL" id="SEN75224.1"/>
    </source>
</evidence>
<feature type="binding site" evidence="5">
    <location>
        <begin position="466"/>
        <end position="467"/>
    </location>
    <ligand>
        <name>FAD</name>
        <dbReference type="ChEBI" id="CHEBI:57692"/>
    </ligand>
</feature>
<dbReference type="Gene3D" id="3.50.50.60">
    <property type="entry name" value="FAD/NAD(P)-binding domain"/>
    <property type="match status" value="1"/>
</dbReference>
<comment type="cofactor">
    <cofactor evidence="1 5">
        <name>FAD</name>
        <dbReference type="ChEBI" id="CHEBI:57692"/>
    </cofactor>
</comment>
<evidence type="ECO:0000256" key="3">
    <source>
        <dbReference type="ARBA" id="ARBA00022630"/>
    </source>
</evidence>
<evidence type="ECO:0000256" key="2">
    <source>
        <dbReference type="ARBA" id="ARBA00010790"/>
    </source>
</evidence>
<dbReference type="Pfam" id="PF05199">
    <property type="entry name" value="GMC_oxred_C"/>
    <property type="match status" value="1"/>
</dbReference>
<dbReference type="PROSITE" id="PS00624">
    <property type="entry name" value="GMC_OXRED_2"/>
    <property type="match status" value="1"/>
</dbReference>
<comment type="similarity">
    <text evidence="2 6">Belongs to the GMC oxidoreductase family.</text>
</comment>
<dbReference type="GO" id="GO:0050660">
    <property type="term" value="F:flavin adenine dinucleotide binding"/>
    <property type="evidence" value="ECO:0007669"/>
    <property type="project" value="InterPro"/>
</dbReference>
<accession>A0A1H8J309</accession>
<evidence type="ECO:0000256" key="1">
    <source>
        <dbReference type="ARBA" id="ARBA00001974"/>
    </source>
</evidence>
<dbReference type="PANTHER" id="PTHR11552:SF147">
    <property type="entry name" value="CHOLINE DEHYDROGENASE, MITOCHONDRIAL"/>
    <property type="match status" value="1"/>
</dbReference>
<evidence type="ECO:0000256" key="5">
    <source>
        <dbReference type="PIRSR" id="PIRSR000137-2"/>
    </source>
</evidence>
<protein>
    <submittedName>
        <fullName evidence="9">Choline dehydrogenase</fullName>
    </submittedName>
</protein>
<dbReference type="Proteomes" id="UP000182160">
    <property type="component" value="Unassembled WGS sequence"/>
</dbReference>
<dbReference type="NCBIfam" id="NF002550">
    <property type="entry name" value="PRK02106.1"/>
    <property type="match status" value="1"/>
</dbReference>
<dbReference type="EMBL" id="FOBO01000027">
    <property type="protein sequence ID" value="SEN75224.1"/>
    <property type="molecule type" value="Genomic_DNA"/>
</dbReference>
<dbReference type="GO" id="GO:0019285">
    <property type="term" value="P:glycine betaine biosynthetic process from choline"/>
    <property type="evidence" value="ECO:0007669"/>
    <property type="project" value="TreeGrafter"/>
</dbReference>
<proteinExistence type="inferred from homology"/>
<keyword evidence="3 6" id="KW-0285">Flavoprotein</keyword>
<dbReference type="RefSeq" id="WP_074788239.1">
    <property type="nucleotide sequence ID" value="NZ_FOBO01000027.1"/>
</dbReference>
<evidence type="ECO:0000256" key="4">
    <source>
        <dbReference type="ARBA" id="ARBA00022827"/>
    </source>
</evidence>
<gene>
    <name evidence="9" type="ORF">SAMN04488077_12721</name>
</gene>
<evidence type="ECO:0000313" key="10">
    <source>
        <dbReference type="Proteomes" id="UP000182160"/>
    </source>
</evidence>
<dbReference type="PANTHER" id="PTHR11552">
    <property type="entry name" value="GLUCOSE-METHANOL-CHOLINE GMC OXIDOREDUCTASE"/>
    <property type="match status" value="1"/>
</dbReference>
<dbReference type="GO" id="GO:0008812">
    <property type="term" value="F:choline dehydrogenase activity"/>
    <property type="evidence" value="ECO:0007669"/>
    <property type="project" value="TreeGrafter"/>
</dbReference>